<accession>A0A1F6GS35</accession>
<sequence length="76" mass="8532">MVNYFPGRAKGKEASFCIFPLHPGISWVEGRLTGTFGPQTRHPQLQSARRDLRGWPFPFEAKSLTLVQPNPRSPAP</sequence>
<gene>
    <name evidence="1" type="ORF">A2557_03815</name>
</gene>
<comment type="caution">
    <text evidence="1">The sequence shown here is derived from an EMBL/GenBank/DDBJ whole genome shotgun (WGS) entry which is preliminary data.</text>
</comment>
<name>A0A1F6GS35_9PROT</name>
<evidence type="ECO:0000313" key="2">
    <source>
        <dbReference type="Proteomes" id="UP000177583"/>
    </source>
</evidence>
<organism evidence="1 2">
    <name type="scientific">Candidatus Lambdaproteobacteria bacterium RIFOXYD2_FULL_56_26</name>
    <dbReference type="NCBI Taxonomy" id="1817773"/>
    <lineage>
        <taxon>Bacteria</taxon>
        <taxon>Pseudomonadati</taxon>
        <taxon>Pseudomonadota</taxon>
        <taxon>Candidatus Lambdaproteobacteria</taxon>
    </lineage>
</organism>
<evidence type="ECO:0000313" key="1">
    <source>
        <dbReference type="EMBL" id="OGH00811.1"/>
    </source>
</evidence>
<proteinExistence type="predicted"/>
<dbReference type="EMBL" id="MFNF01000042">
    <property type="protein sequence ID" value="OGH00811.1"/>
    <property type="molecule type" value="Genomic_DNA"/>
</dbReference>
<dbReference type="Proteomes" id="UP000177583">
    <property type="component" value="Unassembled WGS sequence"/>
</dbReference>
<dbReference type="AlphaFoldDB" id="A0A1F6GS35"/>
<reference evidence="1 2" key="1">
    <citation type="journal article" date="2016" name="Nat. Commun.">
        <title>Thousands of microbial genomes shed light on interconnected biogeochemical processes in an aquifer system.</title>
        <authorList>
            <person name="Anantharaman K."/>
            <person name="Brown C.T."/>
            <person name="Hug L.A."/>
            <person name="Sharon I."/>
            <person name="Castelle C.J."/>
            <person name="Probst A.J."/>
            <person name="Thomas B.C."/>
            <person name="Singh A."/>
            <person name="Wilkins M.J."/>
            <person name="Karaoz U."/>
            <person name="Brodie E.L."/>
            <person name="Williams K.H."/>
            <person name="Hubbard S.S."/>
            <person name="Banfield J.F."/>
        </authorList>
    </citation>
    <scope>NUCLEOTIDE SEQUENCE [LARGE SCALE GENOMIC DNA]</scope>
</reference>
<protein>
    <submittedName>
        <fullName evidence="1">Uncharacterized protein</fullName>
    </submittedName>
</protein>